<comment type="cofactor">
    <cofactor evidence="4">
        <name>Zn(2+)</name>
        <dbReference type="ChEBI" id="CHEBI:29105"/>
    </cofactor>
</comment>
<evidence type="ECO:0000259" key="5">
    <source>
        <dbReference type="SMART" id="SM00829"/>
    </source>
</evidence>
<dbReference type="InterPro" id="IPR013154">
    <property type="entry name" value="ADH-like_N"/>
</dbReference>
<sequence>MATDTMRAVQKPAAAPGAKLITAPIPQPKRDEVLIRVRAATICGTDLHIYKWDPWAQSRFKAPMIFGHELAGDVVEVGSDVTMVKVGDFVSAETHIVCGYCYQCRTGAAHICRNVEIIGVDRPGCFAEYIAVPAVNVWRNDPSMPPALAAAQEPFGNAVHTALATNLTTRNVLVTGCGPIGLFAVGIAHAAGAKQIFATDINPKRLEMARTMGATHALDSRDDVVHHVLAATEGEGVDVLLEMSGHPSAIDQGFRSLRYGGFASLLGLPPNGLPDFDLANHVVFKGATVYGVSGRKMFETWYQTQALVAGNKVDLRPIITHHLPLEEFETAFELMLRGEAAKVALYPHGLDGAW</sequence>
<proteinExistence type="inferred from homology"/>
<dbReference type="InterPro" id="IPR050129">
    <property type="entry name" value="Zn_alcohol_dh"/>
</dbReference>
<dbReference type="SUPFAM" id="SSF51735">
    <property type="entry name" value="NAD(P)-binding Rossmann-fold domains"/>
    <property type="match status" value="1"/>
</dbReference>
<accession>A0A0N8GTE6</accession>
<dbReference type="PANTHER" id="PTHR43401:SF2">
    <property type="entry name" value="L-THREONINE 3-DEHYDROGENASE"/>
    <property type="match status" value="1"/>
</dbReference>
<dbReference type="NCBIfam" id="NF003808">
    <property type="entry name" value="PRK05396.1"/>
    <property type="match status" value="1"/>
</dbReference>
<dbReference type="GO" id="GO:0008270">
    <property type="term" value="F:zinc ion binding"/>
    <property type="evidence" value="ECO:0007669"/>
    <property type="project" value="InterPro"/>
</dbReference>
<dbReference type="CDD" id="cd05281">
    <property type="entry name" value="TDH"/>
    <property type="match status" value="1"/>
</dbReference>
<feature type="domain" description="Enoyl reductase (ER)" evidence="5">
    <location>
        <begin position="17"/>
        <end position="345"/>
    </location>
</feature>
<dbReference type="STRING" id="70996.SE18_00550"/>
<dbReference type="InterPro" id="IPR002328">
    <property type="entry name" value="ADH_Zn_CS"/>
</dbReference>
<dbReference type="GO" id="GO:0008743">
    <property type="term" value="F:L-threonine 3-dehydrogenase activity"/>
    <property type="evidence" value="ECO:0007669"/>
    <property type="project" value="UniProtKB-EC"/>
</dbReference>
<dbReference type="RefSeq" id="WP_054532467.1">
    <property type="nucleotide sequence ID" value="NZ_LGKP01000003.1"/>
</dbReference>
<comment type="caution">
    <text evidence="6">The sequence shown here is derived from an EMBL/GenBank/DDBJ whole genome shotgun (WGS) entry which is preliminary data.</text>
</comment>
<gene>
    <name evidence="6" type="primary">tdh</name>
    <name evidence="6" type="ORF">SE18_00550</name>
</gene>
<dbReference type="Pfam" id="PF08240">
    <property type="entry name" value="ADH_N"/>
    <property type="match status" value="1"/>
</dbReference>
<reference evidence="6 7" key="1">
    <citation type="submission" date="2015-07" db="EMBL/GenBank/DDBJ databases">
        <title>Whole genome sequence of Herpetosiphon geysericola DSM 7119.</title>
        <authorList>
            <person name="Hemp J."/>
            <person name="Ward L.M."/>
            <person name="Pace L.A."/>
            <person name="Fischer W.W."/>
        </authorList>
    </citation>
    <scope>NUCLEOTIDE SEQUENCE [LARGE SCALE GENOMIC DNA]</scope>
    <source>
        <strain evidence="6 7">DSM 7119</strain>
    </source>
</reference>
<dbReference type="OrthoDB" id="9766898at2"/>
<comment type="similarity">
    <text evidence="4">Belongs to the zinc-containing alcohol dehydrogenase family.</text>
</comment>
<keyword evidence="2 4" id="KW-0862">Zinc</keyword>
<dbReference type="InterPro" id="IPR011032">
    <property type="entry name" value="GroES-like_sf"/>
</dbReference>
<protein>
    <submittedName>
        <fullName evidence="6">L-threonine 3-dehydrogenase</fullName>
        <ecNumber evidence="6">1.1.1.103</ecNumber>
    </submittedName>
</protein>
<evidence type="ECO:0000313" key="6">
    <source>
        <dbReference type="EMBL" id="KPL91882.1"/>
    </source>
</evidence>
<dbReference type="Pfam" id="PF00107">
    <property type="entry name" value="ADH_zinc_N"/>
    <property type="match status" value="1"/>
</dbReference>
<dbReference type="EMBL" id="LGKP01000003">
    <property type="protein sequence ID" value="KPL91882.1"/>
    <property type="molecule type" value="Genomic_DNA"/>
</dbReference>
<dbReference type="SMART" id="SM00829">
    <property type="entry name" value="PKS_ER"/>
    <property type="match status" value="1"/>
</dbReference>
<keyword evidence="3 6" id="KW-0560">Oxidoreductase</keyword>
<evidence type="ECO:0000256" key="3">
    <source>
        <dbReference type="ARBA" id="ARBA00023002"/>
    </source>
</evidence>
<dbReference type="AlphaFoldDB" id="A0A0N8GTE6"/>
<organism evidence="6 7">
    <name type="scientific">Herpetosiphon geysericola</name>
    <dbReference type="NCBI Taxonomy" id="70996"/>
    <lineage>
        <taxon>Bacteria</taxon>
        <taxon>Bacillati</taxon>
        <taxon>Chloroflexota</taxon>
        <taxon>Chloroflexia</taxon>
        <taxon>Herpetosiphonales</taxon>
        <taxon>Herpetosiphonaceae</taxon>
        <taxon>Herpetosiphon</taxon>
    </lineage>
</organism>
<dbReference type="PANTHER" id="PTHR43401">
    <property type="entry name" value="L-THREONINE 3-DEHYDROGENASE"/>
    <property type="match status" value="1"/>
</dbReference>
<evidence type="ECO:0000256" key="2">
    <source>
        <dbReference type="ARBA" id="ARBA00022833"/>
    </source>
</evidence>
<dbReference type="InterPro" id="IPR036291">
    <property type="entry name" value="NAD(P)-bd_dom_sf"/>
</dbReference>
<dbReference type="Gene3D" id="3.90.180.10">
    <property type="entry name" value="Medium-chain alcohol dehydrogenases, catalytic domain"/>
    <property type="match status" value="1"/>
</dbReference>
<keyword evidence="7" id="KW-1185">Reference proteome</keyword>
<dbReference type="InterPro" id="IPR020843">
    <property type="entry name" value="ER"/>
</dbReference>
<evidence type="ECO:0000256" key="1">
    <source>
        <dbReference type="ARBA" id="ARBA00022723"/>
    </source>
</evidence>
<name>A0A0N8GTE6_9CHLR</name>
<dbReference type="InterPro" id="IPR013149">
    <property type="entry name" value="ADH-like_C"/>
</dbReference>
<dbReference type="EC" id="1.1.1.103" evidence="6"/>
<evidence type="ECO:0000256" key="4">
    <source>
        <dbReference type="RuleBase" id="RU361277"/>
    </source>
</evidence>
<dbReference type="PROSITE" id="PS00059">
    <property type="entry name" value="ADH_ZINC"/>
    <property type="match status" value="1"/>
</dbReference>
<dbReference type="SUPFAM" id="SSF50129">
    <property type="entry name" value="GroES-like"/>
    <property type="match status" value="1"/>
</dbReference>
<dbReference type="Gene3D" id="3.40.50.720">
    <property type="entry name" value="NAD(P)-binding Rossmann-like Domain"/>
    <property type="match status" value="1"/>
</dbReference>
<keyword evidence="1 4" id="KW-0479">Metal-binding</keyword>
<dbReference type="Proteomes" id="UP000050277">
    <property type="component" value="Unassembled WGS sequence"/>
</dbReference>
<evidence type="ECO:0000313" key="7">
    <source>
        <dbReference type="Proteomes" id="UP000050277"/>
    </source>
</evidence>
<dbReference type="PATRIC" id="fig|70996.4.peg.1379"/>